<keyword evidence="3" id="KW-1185">Reference proteome</keyword>
<reference evidence="2" key="2">
    <citation type="journal article" date="2022" name="Hortic Res">
        <title>The genome of Dioscorea zingiberensis sheds light on the biosynthesis, origin and evolution of the medicinally important diosgenin saponins.</title>
        <authorList>
            <person name="Li Y."/>
            <person name="Tan C."/>
            <person name="Li Z."/>
            <person name="Guo J."/>
            <person name="Li S."/>
            <person name="Chen X."/>
            <person name="Wang C."/>
            <person name="Dai X."/>
            <person name="Yang H."/>
            <person name="Song W."/>
            <person name="Hou L."/>
            <person name="Xu J."/>
            <person name="Tong Z."/>
            <person name="Xu A."/>
            <person name="Yuan X."/>
            <person name="Wang W."/>
            <person name="Yang Q."/>
            <person name="Chen L."/>
            <person name="Sun Z."/>
            <person name="Wang K."/>
            <person name="Pan B."/>
            <person name="Chen J."/>
            <person name="Bao Y."/>
            <person name="Liu F."/>
            <person name="Qi X."/>
            <person name="Gang D.R."/>
            <person name="Wen J."/>
            <person name="Li J."/>
        </authorList>
    </citation>
    <scope>NUCLEOTIDE SEQUENCE</scope>
    <source>
        <strain evidence="2">Dzin_1.0</strain>
    </source>
</reference>
<dbReference type="EMBL" id="JAGGNH010000010">
    <property type="protein sequence ID" value="KAJ0962094.1"/>
    <property type="molecule type" value="Genomic_DNA"/>
</dbReference>
<dbReference type="PANTHER" id="PTHR46713:SF1">
    <property type="entry name" value="F13M7.16 PROTEIN"/>
    <property type="match status" value="1"/>
</dbReference>
<proteinExistence type="predicted"/>
<gene>
    <name evidence="2" type="ORF">J5N97_029922</name>
</gene>
<dbReference type="Proteomes" id="UP001085076">
    <property type="component" value="Miscellaneous, Linkage group lg10"/>
</dbReference>
<evidence type="ECO:0000313" key="3">
    <source>
        <dbReference type="Proteomes" id="UP001085076"/>
    </source>
</evidence>
<dbReference type="Gene3D" id="1.10.8.10">
    <property type="entry name" value="DNA helicase RuvA subunit, C-terminal domain"/>
    <property type="match status" value="1"/>
</dbReference>
<dbReference type="OrthoDB" id="10254930at2759"/>
<feature type="compositionally biased region" description="Basic and acidic residues" evidence="1">
    <location>
        <begin position="1"/>
        <end position="31"/>
    </location>
</feature>
<evidence type="ECO:0000256" key="1">
    <source>
        <dbReference type="SAM" id="MobiDB-lite"/>
    </source>
</evidence>
<evidence type="ECO:0000313" key="2">
    <source>
        <dbReference type="EMBL" id="KAJ0962094.1"/>
    </source>
</evidence>
<dbReference type="InterPro" id="IPR009060">
    <property type="entry name" value="UBA-like_sf"/>
</dbReference>
<dbReference type="AlphaFoldDB" id="A0A9D5BWQ1"/>
<organism evidence="2 3">
    <name type="scientific">Dioscorea zingiberensis</name>
    <dbReference type="NCBI Taxonomy" id="325984"/>
    <lineage>
        <taxon>Eukaryota</taxon>
        <taxon>Viridiplantae</taxon>
        <taxon>Streptophyta</taxon>
        <taxon>Embryophyta</taxon>
        <taxon>Tracheophyta</taxon>
        <taxon>Spermatophyta</taxon>
        <taxon>Magnoliopsida</taxon>
        <taxon>Liliopsida</taxon>
        <taxon>Dioscoreales</taxon>
        <taxon>Dioscoreaceae</taxon>
        <taxon>Dioscorea</taxon>
    </lineage>
</organism>
<feature type="region of interest" description="Disordered" evidence="1">
    <location>
        <begin position="1"/>
        <end position="49"/>
    </location>
</feature>
<protein>
    <submittedName>
        <fullName evidence="2">Uncharacterized protein</fullName>
    </submittedName>
</protein>
<sequence>MDLHTKRIGHSEFTDKTSETAKLIDLEKPAKADGGPEESVAGAESSQSEEMVVPEVYQKMLEELESIGFSIACATRALHYSVRLLTT</sequence>
<accession>A0A9D5BWQ1</accession>
<dbReference type="SUPFAM" id="SSF46934">
    <property type="entry name" value="UBA-like"/>
    <property type="match status" value="1"/>
</dbReference>
<reference evidence="2" key="1">
    <citation type="submission" date="2021-03" db="EMBL/GenBank/DDBJ databases">
        <authorList>
            <person name="Li Z."/>
            <person name="Yang C."/>
        </authorList>
    </citation>
    <scope>NUCLEOTIDE SEQUENCE</scope>
    <source>
        <strain evidence="2">Dzin_1.0</strain>
        <tissue evidence="2">Leaf</tissue>
    </source>
</reference>
<comment type="caution">
    <text evidence="2">The sequence shown here is derived from an EMBL/GenBank/DDBJ whole genome shotgun (WGS) entry which is preliminary data.</text>
</comment>
<dbReference type="PANTHER" id="PTHR46713">
    <property type="entry name" value="F13M7.16 PROTEIN"/>
    <property type="match status" value="1"/>
</dbReference>
<name>A0A9D5BWQ1_9LILI</name>